<evidence type="ECO:0008006" key="6">
    <source>
        <dbReference type="Google" id="ProtNLM"/>
    </source>
</evidence>
<keyword evidence="1" id="KW-0677">Repeat</keyword>
<feature type="signal peptide" evidence="3">
    <location>
        <begin position="1"/>
        <end position="20"/>
    </location>
</feature>
<dbReference type="SUPFAM" id="SSF48452">
    <property type="entry name" value="TPR-like"/>
    <property type="match status" value="1"/>
</dbReference>
<protein>
    <recommendedName>
        <fullName evidence="6">Tetratricopeptide repeat protein</fullName>
    </recommendedName>
</protein>
<evidence type="ECO:0000256" key="3">
    <source>
        <dbReference type="SAM" id="SignalP"/>
    </source>
</evidence>
<accession>A0ABN6P3H0</accession>
<keyword evidence="5" id="KW-1185">Reference proteome</keyword>
<dbReference type="EMBL" id="AP025637">
    <property type="protein sequence ID" value="BDG73195.1"/>
    <property type="molecule type" value="Genomic_DNA"/>
</dbReference>
<reference evidence="4 5" key="1">
    <citation type="journal article" date="2016" name="Microbes Environ.">
        <title>Phylogenetically diverse aerobic anoxygenic phototrophic bacteria isolated from epilithic biofilms in Tama river, Japan.</title>
        <authorList>
            <person name="Hirose S."/>
            <person name="Matsuura K."/>
            <person name="Haruta S."/>
        </authorList>
    </citation>
    <scope>NUCLEOTIDE SEQUENCE [LARGE SCALE GENOMIC DNA]</scope>
    <source>
        <strain evidence="4 5">S08</strain>
    </source>
</reference>
<keyword evidence="2" id="KW-0802">TPR repeat</keyword>
<evidence type="ECO:0000256" key="1">
    <source>
        <dbReference type="ARBA" id="ARBA00022737"/>
    </source>
</evidence>
<dbReference type="InterPro" id="IPR011990">
    <property type="entry name" value="TPR-like_helical_dom_sf"/>
</dbReference>
<dbReference type="PANTHER" id="PTHR45586:SF1">
    <property type="entry name" value="LIPOPOLYSACCHARIDE ASSEMBLY PROTEIN B"/>
    <property type="match status" value="1"/>
</dbReference>
<dbReference type="SMART" id="SM00028">
    <property type="entry name" value="TPR"/>
    <property type="match status" value="3"/>
</dbReference>
<gene>
    <name evidence="4" type="ORF">Rmf_31240</name>
</gene>
<evidence type="ECO:0000313" key="5">
    <source>
        <dbReference type="Proteomes" id="UP000831327"/>
    </source>
</evidence>
<dbReference type="InterPro" id="IPR019734">
    <property type="entry name" value="TPR_rpt"/>
</dbReference>
<dbReference type="InterPro" id="IPR051012">
    <property type="entry name" value="CellSynth/LPSAsmb/PSIAsmb"/>
</dbReference>
<evidence type="ECO:0000256" key="2">
    <source>
        <dbReference type="ARBA" id="ARBA00022803"/>
    </source>
</evidence>
<dbReference type="Pfam" id="PF13432">
    <property type="entry name" value="TPR_16"/>
    <property type="match status" value="1"/>
</dbReference>
<sequence length="256" mass="26831">MMIHHSARFAVLLCAAATLAACASPDGVREPDAASRMRVAATAEAGGQTDVALSMYGAAAARDPNNGEAQARFAAALMRAGNRTQAEQVLAAAVERRPNDRRLILELAKMRLRSGQAGEALGLFDRVLAGDSRNVAALDGRGVALDLMGRHPEAQDSYRRAQAVSPDSVSVANNLGLSLLLDGRADEARAVLEPLARRSDANQRVTANYAISLAATGDEAAARNVLGSEDVDLRGVAEVLRVNRQVIEVTPAGGRS</sequence>
<dbReference type="PANTHER" id="PTHR45586">
    <property type="entry name" value="TPR REPEAT-CONTAINING PROTEIN PA4667"/>
    <property type="match status" value="1"/>
</dbReference>
<feature type="chain" id="PRO_5046687076" description="Tetratricopeptide repeat protein" evidence="3">
    <location>
        <begin position="21"/>
        <end position="256"/>
    </location>
</feature>
<dbReference type="Pfam" id="PF14559">
    <property type="entry name" value="TPR_19"/>
    <property type="match status" value="1"/>
</dbReference>
<keyword evidence="3" id="KW-0732">Signal</keyword>
<dbReference type="Proteomes" id="UP000831327">
    <property type="component" value="Chromosome"/>
</dbReference>
<organism evidence="4 5">
    <name type="scientific">Roseomonas fluvialis</name>
    <dbReference type="NCBI Taxonomy" id="1750527"/>
    <lineage>
        <taxon>Bacteria</taxon>
        <taxon>Pseudomonadati</taxon>
        <taxon>Pseudomonadota</taxon>
        <taxon>Alphaproteobacteria</taxon>
        <taxon>Acetobacterales</taxon>
        <taxon>Roseomonadaceae</taxon>
        <taxon>Roseomonas</taxon>
    </lineage>
</organism>
<evidence type="ECO:0000313" key="4">
    <source>
        <dbReference type="EMBL" id="BDG73195.1"/>
    </source>
</evidence>
<name>A0ABN6P3H0_9PROT</name>
<proteinExistence type="predicted"/>
<dbReference type="Gene3D" id="1.25.40.10">
    <property type="entry name" value="Tetratricopeptide repeat domain"/>
    <property type="match status" value="1"/>
</dbReference>